<dbReference type="InterPro" id="IPR036047">
    <property type="entry name" value="F-box-like_dom_sf"/>
</dbReference>
<protein>
    <submittedName>
        <fullName evidence="2">Uncharacterized protein</fullName>
    </submittedName>
</protein>
<dbReference type="Gene3D" id="1.20.1280.50">
    <property type="match status" value="1"/>
</dbReference>
<dbReference type="InterPro" id="IPR017451">
    <property type="entry name" value="F-box-assoc_interact_dom"/>
</dbReference>
<dbReference type="InterPro" id="IPR001810">
    <property type="entry name" value="F-box_dom"/>
</dbReference>
<feature type="compositionally biased region" description="Basic and acidic residues" evidence="1">
    <location>
        <begin position="1"/>
        <end position="25"/>
    </location>
</feature>
<dbReference type="PANTHER" id="PTHR31111">
    <property type="entry name" value="BNAA05G37150D PROTEIN-RELATED"/>
    <property type="match status" value="1"/>
</dbReference>
<dbReference type="NCBIfam" id="TIGR01640">
    <property type="entry name" value="F_box_assoc_1"/>
    <property type="match status" value="1"/>
</dbReference>
<dbReference type="AlphaFoldDB" id="M8C118"/>
<proteinExistence type="predicted"/>
<dbReference type="Pfam" id="PF00646">
    <property type="entry name" value="F-box"/>
    <property type="match status" value="1"/>
</dbReference>
<accession>M8C118</accession>
<dbReference type="PROSITE" id="PS50181">
    <property type="entry name" value="FBOX"/>
    <property type="match status" value="1"/>
</dbReference>
<evidence type="ECO:0000256" key="1">
    <source>
        <dbReference type="SAM" id="MobiDB-lite"/>
    </source>
</evidence>
<sequence>MGHERNPNPKPARHIEPTALDEDRPQPPVDGDESDDDAAERLPDLTLYKILTLLPPSSATRCKVVCKRWRSMISSPSFVRDHAAAVRSRDPSILLFDGAARFPGRIVDENRTARLALRRWRAEPTEGYGVQNCCGSLACLRNGLGGAELVNPATGDCFRLGGDSDVVRDRGTRTGADQLPWYCLGRCPSTGEYKVIRFDIRVPYSSAPHVTCEVCALGGRGGQGLSRMWREVGVWDVNFCPSDGGVHIAGVVYYVANFLGAPFVVGFDLSTYQLRHIDLPAVDDAVASLSELEGRLCASLVPAGQWCGDGGVNMDLWVLPDGGQDQHEWIHRYRFELDGSARHIPRPLFVSGGRRLIMKCADGSLCSYDVAGGSDEGAFLVFQHKSGQRMRGATADVFVESLLPVRTILQS</sequence>
<dbReference type="PANTHER" id="PTHR31111:SF136">
    <property type="entry name" value="F-BOX ASSOCIATED DOMAIN-CONTAINING PROTEIN"/>
    <property type="match status" value="1"/>
</dbReference>
<feature type="region of interest" description="Disordered" evidence="1">
    <location>
        <begin position="1"/>
        <end position="38"/>
    </location>
</feature>
<evidence type="ECO:0000313" key="2">
    <source>
        <dbReference type="EnsemblPlants" id="EMT08883"/>
    </source>
</evidence>
<dbReference type="EnsemblPlants" id="EMT08883">
    <property type="protein sequence ID" value="EMT08883"/>
    <property type="gene ID" value="F775_14696"/>
</dbReference>
<dbReference type="ExpressionAtlas" id="M8C118">
    <property type="expression patterns" value="baseline"/>
</dbReference>
<organism evidence="2">
    <name type="scientific">Aegilops tauschii</name>
    <name type="common">Tausch's goatgrass</name>
    <name type="synonym">Aegilops squarrosa</name>
    <dbReference type="NCBI Taxonomy" id="37682"/>
    <lineage>
        <taxon>Eukaryota</taxon>
        <taxon>Viridiplantae</taxon>
        <taxon>Streptophyta</taxon>
        <taxon>Embryophyta</taxon>
        <taxon>Tracheophyta</taxon>
        <taxon>Spermatophyta</taxon>
        <taxon>Magnoliopsida</taxon>
        <taxon>Liliopsida</taxon>
        <taxon>Poales</taxon>
        <taxon>Poaceae</taxon>
        <taxon>BOP clade</taxon>
        <taxon>Pooideae</taxon>
        <taxon>Triticodae</taxon>
        <taxon>Triticeae</taxon>
        <taxon>Triticinae</taxon>
        <taxon>Aegilops</taxon>
    </lineage>
</organism>
<dbReference type="Pfam" id="PF08268">
    <property type="entry name" value="FBA_3"/>
    <property type="match status" value="1"/>
</dbReference>
<dbReference type="InterPro" id="IPR013187">
    <property type="entry name" value="F-box-assoc_dom_typ3"/>
</dbReference>
<dbReference type="SUPFAM" id="SSF81383">
    <property type="entry name" value="F-box domain"/>
    <property type="match status" value="1"/>
</dbReference>
<dbReference type="CDD" id="cd22157">
    <property type="entry name" value="F-box_AtFBW1-like"/>
    <property type="match status" value="1"/>
</dbReference>
<reference evidence="2" key="1">
    <citation type="submission" date="2015-06" db="UniProtKB">
        <authorList>
            <consortium name="EnsemblPlants"/>
        </authorList>
    </citation>
    <scope>IDENTIFICATION</scope>
</reference>
<name>M8C118_AEGTA</name>
<dbReference type="SMART" id="SM00256">
    <property type="entry name" value="FBOX"/>
    <property type="match status" value="1"/>
</dbReference>